<evidence type="ECO:0000313" key="1">
    <source>
        <dbReference type="EMBL" id="CAH9107843.1"/>
    </source>
</evidence>
<keyword evidence="2" id="KW-1185">Reference proteome</keyword>
<organism evidence="1 2">
    <name type="scientific">Cuscuta epithymum</name>
    <dbReference type="NCBI Taxonomy" id="186058"/>
    <lineage>
        <taxon>Eukaryota</taxon>
        <taxon>Viridiplantae</taxon>
        <taxon>Streptophyta</taxon>
        <taxon>Embryophyta</taxon>
        <taxon>Tracheophyta</taxon>
        <taxon>Spermatophyta</taxon>
        <taxon>Magnoliopsida</taxon>
        <taxon>eudicotyledons</taxon>
        <taxon>Gunneridae</taxon>
        <taxon>Pentapetalae</taxon>
        <taxon>asterids</taxon>
        <taxon>lamiids</taxon>
        <taxon>Solanales</taxon>
        <taxon>Convolvulaceae</taxon>
        <taxon>Cuscuteae</taxon>
        <taxon>Cuscuta</taxon>
        <taxon>Cuscuta subgen. Cuscuta</taxon>
    </lineage>
</organism>
<sequence>MPQGGAVRGGVIDCESDEDPVGELCHLDGEKRVKMALIAKRPVKREELPHHFRDVGGASNIANAKVSVGGVDEEGSGVVAGDVNVPVGICDEPAGERREVSQGMGKG</sequence>
<gene>
    <name evidence="1" type="ORF">CEPIT_LOCUS18145</name>
</gene>
<accession>A0AAV0DUP1</accession>
<proteinExistence type="predicted"/>
<dbReference type="EMBL" id="CAMAPF010000145">
    <property type="protein sequence ID" value="CAH9107843.1"/>
    <property type="molecule type" value="Genomic_DNA"/>
</dbReference>
<dbReference type="Proteomes" id="UP001152523">
    <property type="component" value="Unassembled WGS sequence"/>
</dbReference>
<evidence type="ECO:0000313" key="2">
    <source>
        <dbReference type="Proteomes" id="UP001152523"/>
    </source>
</evidence>
<protein>
    <submittedName>
        <fullName evidence="1">Uncharacterized protein</fullName>
    </submittedName>
</protein>
<comment type="caution">
    <text evidence="1">The sequence shown here is derived from an EMBL/GenBank/DDBJ whole genome shotgun (WGS) entry which is preliminary data.</text>
</comment>
<dbReference type="AlphaFoldDB" id="A0AAV0DUP1"/>
<reference evidence="1" key="1">
    <citation type="submission" date="2022-07" db="EMBL/GenBank/DDBJ databases">
        <authorList>
            <person name="Macas J."/>
            <person name="Novak P."/>
            <person name="Neumann P."/>
        </authorList>
    </citation>
    <scope>NUCLEOTIDE SEQUENCE</scope>
</reference>
<name>A0AAV0DUP1_9ASTE</name>